<dbReference type="PANTHER" id="PTHR13246:SF1">
    <property type="entry name" value="CYTOSOLIC ENDO-BETA-N-ACETYLGLUCOSAMINIDASE"/>
    <property type="match status" value="1"/>
</dbReference>
<dbReference type="PANTHER" id="PTHR13246">
    <property type="entry name" value="ENDO BETA N-ACETYLGLUCOSAMINIDASE"/>
    <property type="match status" value="1"/>
</dbReference>
<protein>
    <submittedName>
        <fullName evidence="2">Cytosolic endo-beta-N-acetylglucosaminidase</fullName>
    </submittedName>
</protein>
<reference evidence="2 3" key="1">
    <citation type="journal article" date="2021" name="Elife">
        <title>Chloroplast acquisition without the gene transfer in kleptoplastic sea slugs, Plakobranchus ocellatus.</title>
        <authorList>
            <person name="Maeda T."/>
            <person name="Takahashi S."/>
            <person name="Yoshida T."/>
            <person name="Shimamura S."/>
            <person name="Takaki Y."/>
            <person name="Nagai Y."/>
            <person name="Toyoda A."/>
            <person name="Suzuki Y."/>
            <person name="Arimoto A."/>
            <person name="Ishii H."/>
            <person name="Satoh N."/>
            <person name="Nishiyama T."/>
            <person name="Hasebe M."/>
            <person name="Maruyama T."/>
            <person name="Minagawa J."/>
            <person name="Obokata J."/>
            <person name="Shigenobu S."/>
        </authorList>
    </citation>
    <scope>NUCLEOTIDE SEQUENCE [LARGE SCALE GENOMIC DNA]</scope>
</reference>
<dbReference type="Pfam" id="PF03644">
    <property type="entry name" value="Glyco_hydro_85"/>
    <property type="match status" value="1"/>
</dbReference>
<dbReference type="GO" id="GO:0005829">
    <property type="term" value="C:cytosol"/>
    <property type="evidence" value="ECO:0007669"/>
    <property type="project" value="UniProtKB-SubCell"/>
</dbReference>
<comment type="caution">
    <text evidence="2">The sequence shown here is derived from an EMBL/GenBank/DDBJ whole genome shotgun (WGS) entry which is preliminary data.</text>
</comment>
<keyword evidence="3" id="KW-1185">Reference proteome</keyword>
<evidence type="ECO:0000259" key="1">
    <source>
        <dbReference type="Pfam" id="PF03644"/>
    </source>
</evidence>
<dbReference type="InterPro" id="IPR032979">
    <property type="entry name" value="ENGase"/>
</dbReference>
<dbReference type="EMBL" id="BMAT01013245">
    <property type="protein sequence ID" value="GFS08326.1"/>
    <property type="molecule type" value="Genomic_DNA"/>
</dbReference>
<dbReference type="InterPro" id="IPR005201">
    <property type="entry name" value="TIM_ENGase"/>
</dbReference>
<sequence>MVLSEGLSCAFFAPGWVMEHLGPENFQENNIKFWGLLADLLNTRPTSLPFSTSFCQGKGDKYYLHGKIISDKPWYNIGLQQMQPSFTQSQFTSYSVNVKHIPIAFTAVMNKDENEEPKGSVVTDVADSEMKTNPFSEDKILSFGFNDDLSKNIDVNGDRENISADEKTASSAKPKEVVEIDVITEKKLADVNPTMTLDLCCGYNGGGCICLQAFATSSQPVIFKLVDISKIENLKQLSLTWKAKQSYPQFALMLSPATREASLENATVIFETNITTSAAADALFEKTPKSVSCIGLENPHESTNNGSWAKSVHTVRPGSFNFSETYITDMTLSAVLVPCDPLSTESGHSICVWLGQIQALTELPSLHQSQSILFSNLSCLQVKARPNLSHTDLVQMVMNPCFKANQTLGSTVSNIHHLKSGSNYEETTKEICTNHVTPAAYDKFQTALFLTKNQNGLGEFSSANFTKLDLTDVEMETNDSCIMHYLLKWDISNRDVVDYFVVYLGTDVGSSAMVGFASSGHFVYSTCNELKNMSFFIQPVLLF</sequence>
<name>A0AAV4IDS1_9GAST</name>
<accession>A0AAV4IDS1</accession>
<dbReference type="GO" id="GO:0033925">
    <property type="term" value="F:mannosyl-glycoprotein endo-beta-N-acetylglucosaminidase activity"/>
    <property type="evidence" value="ECO:0007669"/>
    <property type="project" value="UniProtKB-EC"/>
</dbReference>
<gene>
    <name evidence="2" type="ORF">ElyMa_006592400</name>
</gene>
<evidence type="ECO:0000313" key="3">
    <source>
        <dbReference type="Proteomes" id="UP000762676"/>
    </source>
</evidence>
<dbReference type="Gene3D" id="2.60.120.260">
    <property type="entry name" value="Galactose-binding domain-like"/>
    <property type="match status" value="1"/>
</dbReference>
<organism evidence="2 3">
    <name type="scientific">Elysia marginata</name>
    <dbReference type="NCBI Taxonomy" id="1093978"/>
    <lineage>
        <taxon>Eukaryota</taxon>
        <taxon>Metazoa</taxon>
        <taxon>Spiralia</taxon>
        <taxon>Lophotrochozoa</taxon>
        <taxon>Mollusca</taxon>
        <taxon>Gastropoda</taxon>
        <taxon>Heterobranchia</taxon>
        <taxon>Euthyneura</taxon>
        <taxon>Panpulmonata</taxon>
        <taxon>Sacoglossa</taxon>
        <taxon>Placobranchoidea</taxon>
        <taxon>Plakobranchidae</taxon>
        <taxon>Elysia</taxon>
    </lineage>
</organism>
<feature type="domain" description="Cytosolic endo-beta-N-acetylglucosaminidase TIM barrel" evidence="1">
    <location>
        <begin position="4"/>
        <end position="62"/>
    </location>
</feature>
<dbReference type="AlphaFoldDB" id="A0AAV4IDS1"/>
<proteinExistence type="predicted"/>
<evidence type="ECO:0000313" key="2">
    <source>
        <dbReference type="EMBL" id="GFS08326.1"/>
    </source>
</evidence>
<dbReference type="Proteomes" id="UP000762676">
    <property type="component" value="Unassembled WGS sequence"/>
</dbReference>